<gene>
    <name evidence="2" type="ORF">HGH92_25360</name>
</gene>
<evidence type="ECO:0000313" key="3">
    <source>
        <dbReference type="Proteomes" id="UP000570474"/>
    </source>
</evidence>
<comment type="caution">
    <text evidence="2">The sequence shown here is derived from an EMBL/GenBank/DDBJ whole genome shotgun (WGS) entry which is preliminary data.</text>
</comment>
<dbReference type="InterPro" id="IPR001509">
    <property type="entry name" value="Epimerase_deHydtase"/>
</dbReference>
<dbReference type="PANTHER" id="PTHR48079:SF6">
    <property type="entry name" value="NAD(P)-BINDING DOMAIN-CONTAINING PROTEIN-RELATED"/>
    <property type="match status" value="1"/>
</dbReference>
<protein>
    <submittedName>
        <fullName evidence="2">SDR family oxidoreductase</fullName>
    </submittedName>
</protein>
<dbReference type="Proteomes" id="UP000570474">
    <property type="component" value="Unassembled WGS sequence"/>
</dbReference>
<dbReference type="SUPFAM" id="SSF51735">
    <property type="entry name" value="NAD(P)-binding Rossmann-fold domains"/>
    <property type="match status" value="1"/>
</dbReference>
<sequence>MKVFVTGATGFIGSAVVKELLAAGHEVTGLARSEEAAQKVAALGAKVHRGDITDTASLQSGAAAADGIIHTGFIHDFSRFAEMCALDGKAIDAMGEVLIGSQRPIIITGGTGVIVGDRVVTENDGVEDQSHPRAETERAVGRIVAKGVRASVVRLPPLCHGTGDTHGFLPILAGLAKEKGRSAMINGGTNIWPAVHRLDAARLYRLALESNPAGGTRFHAVAEEDNAFKTVATTIGERIHLPVVSLNPEEAAAHFGWFAHFAKFNNRVSADITKKTLGWNPVHPTLAEDMAADVYFPAKK</sequence>
<proteinExistence type="predicted"/>
<dbReference type="EMBL" id="JABAIA010000003">
    <property type="protein sequence ID" value="NLR67658.1"/>
    <property type="molecule type" value="Genomic_DNA"/>
</dbReference>
<keyword evidence="3" id="KW-1185">Reference proteome</keyword>
<name>A0A847S3I0_9BACT</name>
<dbReference type="Gene3D" id="3.40.50.720">
    <property type="entry name" value="NAD(P)-binding Rossmann-like Domain"/>
    <property type="match status" value="1"/>
</dbReference>
<dbReference type="Pfam" id="PF01370">
    <property type="entry name" value="Epimerase"/>
    <property type="match status" value="1"/>
</dbReference>
<dbReference type="GO" id="GO:0005737">
    <property type="term" value="C:cytoplasm"/>
    <property type="evidence" value="ECO:0007669"/>
    <property type="project" value="TreeGrafter"/>
</dbReference>
<feature type="domain" description="NAD-dependent epimerase/dehydratase" evidence="1">
    <location>
        <begin position="3"/>
        <end position="72"/>
    </location>
</feature>
<evidence type="ECO:0000313" key="2">
    <source>
        <dbReference type="EMBL" id="NLR67658.1"/>
    </source>
</evidence>
<dbReference type="PANTHER" id="PTHR48079">
    <property type="entry name" value="PROTEIN YEEZ"/>
    <property type="match status" value="1"/>
</dbReference>
<dbReference type="CDD" id="cd05262">
    <property type="entry name" value="SDR_a7"/>
    <property type="match status" value="1"/>
</dbReference>
<dbReference type="InterPro" id="IPR051783">
    <property type="entry name" value="NAD(P)-dependent_oxidoreduct"/>
</dbReference>
<reference evidence="2 3" key="1">
    <citation type="submission" date="2020-04" db="EMBL/GenBank/DDBJ databases">
        <authorList>
            <person name="Yin C."/>
        </authorList>
    </citation>
    <scope>NUCLEOTIDE SEQUENCE [LARGE SCALE GENOMIC DNA]</scope>
    <source>
        <strain evidence="2 3">Ae27</strain>
    </source>
</reference>
<dbReference type="GO" id="GO:0004029">
    <property type="term" value="F:aldehyde dehydrogenase (NAD+) activity"/>
    <property type="evidence" value="ECO:0007669"/>
    <property type="project" value="TreeGrafter"/>
</dbReference>
<accession>A0A847S3I0</accession>
<dbReference type="AlphaFoldDB" id="A0A847S3I0"/>
<dbReference type="RefSeq" id="WP_168873606.1">
    <property type="nucleotide sequence ID" value="NZ_JABAIA010000003.1"/>
</dbReference>
<organism evidence="2 3">
    <name type="scientific">Chitinophaga varians</name>
    <dbReference type="NCBI Taxonomy" id="2202339"/>
    <lineage>
        <taxon>Bacteria</taxon>
        <taxon>Pseudomonadati</taxon>
        <taxon>Bacteroidota</taxon>
        <taxon>Chitinophagia</taxon>
        <taxon>Chitinophagales</taxon>
        <taxon>Chitinophagaceae</taxon>
        <taxon>Chitinophaga</taxon>
    </lineage>
</organism>
<dbReference type="InterPro" id="IPR036291">
    <property type="entry name" value="NAD(P)-bd_dom_sf"/>
</dbReference>
<evidence type="ECO:0000259" key="1">
    <source>
        <dbReference type="Pfam" id="PF01370"/>
    </source>
</evidence>